<sequence>MCEKYNLSSRLGYQALRTPITLQIPMNLNFRSLLLFTEPVSCFDSDNFRCPRQELCANCSSFCIPLLTKCDGLDSCSEDESNCVISQPRSPPHSSYRYGREALSSSQIMLIGFFALNGSFIVFFLILSLCSAGIWFAKCPIYKKKSKASRHTFIRYLREAIPSQHQHQSPDESEPLKTIDPTTLPSARKKTSILNRINFQPAPALKELEPEFEDREIEEQSESICSPPAHQPEVFLRRQSLPFGIVPPNNKPRLGIRAMSVQH</sequence>
<keyword evidence="3" id="KW-0472">Membrane</keyword>
<organism evidence="4 5">
    <name type="scientific">Caenorhabditis angaria</name>
    <dbReference type="NCBI Taxonomy" id="860376"/>
    <lineage>
        <taxon>Eukaryota</taxon>
        <taxon>Metazoa</taxon>
        <taxon>Ecdysozoa</taxon>
        <taxon>Nematoda</taxon>
        <taxon>Chromadorea</taxon>
        <taxon>Rhabditida</taxon>
        <taxon>Rhabditina</taxon>
        <taxon>Rhabditomorpha</taxon>
        <taxon>Rhabditoidea</taxon>
        <taxon>Rhabditidae</taxon>
        <taxon>Peloderinae</taxon>
        <taxon>Caenorhabditis</taxon>
    </lineage>
</organism>
<evidence type="ECO:0000256" key="2">
    <source>
        <dbReference type="SAM" id="MobiDB-lite"/>
    </source>
</evidence>
<feature type="region of interest" description="Disordered" evidence="2">
    <location>
        <begin position="163"/>
        <end position="182"/>
    </location>
</feature>
<gene>
    <name evidence="4" type="ORF">CAMP_LOCUS14278</name>
</gene>
<keyword evidence="3" id="KW-0812">Transmembrane</keyword>
<keyword evidence="3" id="KW-1133">Transmembrane helix</keyword>
<reference evidence="4" key="1">
    <citation type="submission" date="2022-11" db="EMBL/GenBank/DDBJ databases">
        <authorList>
            <person name="Kikuchi T."/>
        </authorList>
    </citation>
    <scope>NUCLEOTIDE SEQUENCE</scope>
    <source>
        <strain evidence="4">PS1010</strain>
    </source>
</reference>
<dbReference type="AlphaFoldDB" id="A0A9P1IV17"/>
<dbReference type="InterPro" id="IPR002172">
    <property type="entry name" value="LDrepeatLR_classA_rpt"/>
</dbReference>
<dbReference type="EMBL" id="CANHGI010000005">
    <property type="protein sequence ID" value="CAI5451641.1"/>
    <property type="molecule type" value="Genomic_DNA"/>
</dbReference>
<keyword evidence="1" id="KW-1015">Disulfide bond</keyword>
<evidence type="ECO:0000313" key="4">
    <source>
        <dbReference type="EMBL" id="CAI5451641.1"/>
    </source>
</evidence>
<evidence type="ECO:0000313" key="5">
    <source>
        <dbReference type="Proteomes" id="UP001152747"/>
    </source>
</evidence>
<dbReference type="CDD" id="cd00112">
    <property type="entry name" value="LDLa"/>
    <property type="match status" value="1"/>
</dbReference>
<feature type="compositionally biased region" description="Basic and acidic residues" evidence="2">
    <location>
        <begin position="168"/>
        <end position="177"/>
    </location>
</feature>
<keyword evidence="5" id="KW-1185">Reference proteome</keyword>
<dbReference type="OrthoDB" id="5808032at2759"/>
<feature type="transmembrane region" description="Helical" evidence="3">
    <location>
        <begin position="108"/>
        <end position="137"/>
    </location>
</feature>
<proteinExistence type="predicted"/>
<accession>A0A9P1IV17</accession>
<name>A0A9P1IV17_9PELO</name>
<dbReference type="Proteomes" id="UP001152747">
    <property type="component" value="Unassembled WGS sequence"/>
</dbReference>
<comment type="caution">
    <text evidence="4">The sequence shown here is derived from an EMBL/GenBank/DDBJ whole genome shotgun (WGS) entry which is preliminary data.</text>
</comment>
<evidence type="ECO:0000256" key="3">
    <source>
        <dbReference type="SAM" id="Phobius"/>
    </source>
</evidence>
<evidence type="ECO:0000256" key="1">
    <source>
        <dbReference type="ARBA" id="ARBA00023157"/>
    </source>
</evidence>
<protein>
    <submittedName>
        <fullName evidence="4">Uncharacterized protein</fullName>
    </submittedName>
</protein>